<evidence type="ECO:0000313" key="4">
    <source>
        <dbReference type="Proteomes" id="UP000604825"/>
    </source>
</evidence>
<dbReference type="AlphaFoldDB" id="A0A811Q8M6"/>
<dbReference type="InterPro" id="IPR029071">
    <property type="entry name" value="Ubiquitin-like_domsf"/>
</dbReference>
<dbReference type="Proteomes" id="UP000604825">
    <property type="component" value="Unassembled WGS sequence"/>
</dbReference>
<dbReference type="SUPFAM" id="SSF54236">
    <property type="entry name" value="Ubiquitin-like"/>
    <property type="match status" value="1"/>
</dbReference>
<dbReference type="Gene3D" id="3.10.20.90">
    <property type="entry name" value="Phosphatidylinositol 3-kinase Catalytic Subunit, Chain A, domain 1"/>
    <property type="match status" value="1"/>
</dbReference>
<comment type="caution">
    <text evidence="3">The sequence shown here is derived from an EMBL/GenBank/DDBJ whole genome shotgun (WGS) entry which is preliminary data.</text>
</comment>
<proteinExistence type="predicted"/>
<dbReference type="OrthoDB" id="718856at2759"/>
<protein>
    <recommendedName>
        <fullName evidence="2">Ubiquitin-like domain-containing protein</fullName>
    </recommendedName>
</protein>
<feature type="domain" description="Ubiquitin-like" evidence="2">
    <location>
        <begin position="281"/>
        <end position="346"/>
    </location>
</feature>
<feature type="region of interest" description="Disordered" evidence="1">
    <location>
        <begin position="189"/>
        <end position="211"/>
    </location>
</feature>
<reference evidence="3" key="1">
    <citation type="submission" date="2020-10" db="EMBL/GenBank/DDBJ databases">
        <authorList>
            <person name="Han B."/>
            <person name="Lu T."/>
            <person name="Zhao Q."/>
            <person name="Huang X."/>
            <person name="Zhao Y."/>
        </authorList>
    </citation>
    <scope>NUCLEOTIDE SEQUENCE</scope>
</reference>
<evidence type="ECO:0000259" key="2">
    <source>
        <dbReference type="PROSITE" id="PS50053"/>
    </source>
</evidence>
<keyword evidence="4" id="KW-1185">Reference proteome</keyword>
<dbReference type="EMBL" id="CAJGYO010000009">
    <property type="protein sequence ID" value="CAD6252446.1"/>
    <property type="molecule type" value="Genomic_DNA"/>
</dbReference>
<dbReference type="InterPro" id="IPR000626">
    <property type="entry name" value="Ubiquitin-like_dom"/>
</dbReference>
<name>A0A811Q8M6_9POAL</name>
<dbReference type="PROSITE" id="PS50053">
    <property type="entry name" value="UBIQUITIN_2"/>
    <property type="match status" value="1"/>
</dbReference>
<feature type="region of interest" description="Disordered" evidence="1">
    <location>
        <begin position="137"/>
        <end position="170"/>
    </location>
</feature>
<organism evidence="3 4">
    <name type="scientific">Miscanthus lutarioriparius</name>
    <dbReference type="NCBI Taxonomy" id="422564"/>
    <lineage>
        <taxon>Eukaryota</taxon>
        <taxon>Viridiplantae</taxon>
        <taxon>Streptophyta</taxon>
        <taxon>Embryophyta</taxon>
        <taxon>Tracheophyta</taxon>
        <taxon>Spermatophyta</taxon>
        <taxon>Magnoliopsida</taxon>
        <taxon>Liliopsida</taxon>
        <taxon>Poales</taxon>
        <taxon>Poaceae</taxon>
        <taxon>PACMAD clade</taxon>
        <taxon>Panicoideae</taxon>
        <taxon>Andropogonodae</taxon>
        <taxon>Andropogoneae</taxon>
        <taxon>Saccharinae</taxon>
        <taxon>Miscanthus</taxon>
    </lineage>
</organism>
<accession>A0A811Q8M6</accession>
<dbReference type="PANTHER" id="PTHR35161:SF19">
    <property type="entry name" value="OS02G0113400 PROTEIN"/>
    <property type="match status" value="1"/>
</dbReference>
<evidence type="ECO:0000313" key="3">
    <source>
        <dbReference type="EMBL" id="CAD6252446.1"/>
    </source>
</evidence>
<gene>
    <name evidence="3" type="ORF">NCGR_LOCUS36098</name>
</gene>
<evidence type="ECO:0000256" key="1">
    <source>
        <dbReference type="SAM" id="MobiDB-lite"/>
    </source>
</evidence>
<dbReference type="PANTHER" id="PTHR35161">
    <property type="entry name" value="OS02G0303100 PROTEIN"/>
    <property type="match status" value="1"/>
</dbReference>
<dbReference type="CDD" id="cd17039">
    <property type="entry name" value="Ubl_ubiquitin_like"/>
    <property type="match status" value="1"/>
</dbReference>
<sequence>MGLGQLKDAALRERRHRLLGADMVAAVRRPSRAQLGVLVDGERQTHSHLAATVASEEKRGLETLMMGRPTNPLHTSPTVAGKFTMESPCKLGNMLDASPIHHSCGMHDPVKVEGLLCSNAPSEIRPHAQLTGAALIHGERRTHRRAATTTSGEVVGLQQVKQQSGRRRCPGPAEEDFLLQVEGPFCSNVGSESRRPHAQRSGAAPVDGGCQTHHRAVTATSQETRGPETLMTGFSTSALRSSSAVAGIGKTMIAPSEDADGLETLIPSQDSDSDGNDSMMMPIFVRHGSGELTLSIRMDQSINDLMQLYAQKTKTKLDSQYFVYERKRLEARHSWLSYGLKRDTTMTRLGCEFLSSWINCFTTAFIAGRSWNGEFELVDFIFTQGHVRSKTKPSRHTKKPGSLAADITKFVREVESILLFSDIQNVVSKHPPYVEACLRILGGLVAPGVTGPLAAVTGPLPNEYKLLLDTLVCCMTSYARERLIIELFRKYEGADKNEASLWKSAINAATCPPTWRADLSTSAMFNDFIQKKISAGKPYPKDKTGAFTLLRDVVMHAADCSENANAPELGDGIELMIPVNKHLNEFLPCIIKNLIEKKIDLSAESGSTACFCLDLWSSPDLGYLNARFCGSEGTRYKSAWVLSMD</sequence>